<dbReference type="InterPro" id="IPR027031">
    <property type="entry name" value="Gly-tRNA_synthase/POLG2"/>
</dbReference>
<dbReference type="PANTHER" id="PTHR10745:SF0">
    <property type="entry name" value="GLYCINE--TRNA LIGASE"/>
    <property type="match status" value="1"/>
</dbReference>
<keyword evidence="2" id="KW-1185">Reference proteome</keyword>
<dbReference type="Proteomes" id="UP001432027">
    <property type="component" value="Unassembled WGS sequence"/>
</dbReference>
<evidence type="ECO:0000313" key="2">
    <source>
        <dbReference type="Proteomes" id="UP001432027"/>
    </source>
</evidence>
<dbReference type="GO" id="GO:0005739">
    <property type="term" value="C:mitochondrion"/>
    <property type="evidence" value="ECO:0007669"/>
    <property type="project" value="TreeGrafter"/>
</dbReference>
<evidence type="ECO:0008006" key="3">
    <source>
        <dbReference type="Google" id="ProtNLM"/>
    </source>
</evidence>
<organism evidence="1 2">
    <name type="scientific">Pristionchus entomophagus</name>
    <dbReference type="NCBI Taxonomy" id="358040"/>
    <lineage>
        <taxon>Eukaryota</taxon>
        <taxon>Metazoa</taxon>
        <taxon>Ecdysozoa</taxon>
        <taxon>Nematoda</taxon>
        <taxon>Chromadorea</taxon>
        <taxon>Rhabditida</taxon>
        <taxon>Rhabditina</taxon>
        <taxon>Diplogasteromorpha</taxon>
        <taxon>Diplogasteroidea</taxon>
        <taxon>Neodiplogasteridae</taxon>
        <taxon>Pristionchus</taxon>
    </lineage>
</organism>
<accession>A0AAV5T0H6</accession>
<feature type="non-terminal residue" evidence="1">
    <location>
        <position position="1"/>
    </location>
</feature>
<proteinExistence type="predicted"/>
<gene>
    <name evidence="1" type="ORF">PENTCL1PPCAC_10652</name>
</gene>
<dbReference type="InterPro" id="IPR036621">
    <property type="entry name" value="Anticodon-bd_dom_sf"/>
</dbReference>
<comment type="caution">
    <text evidence="1">The sequence shown here is derived from an EMBL/GenBank/DDBJ whole genome shotgun (WGS) entry which is preliminary data.</text>
</comment>
<reference evidence="1" key="1">
    <citation type="submission" date="2023-10" db="EMBL/GenBank/DDBJ databases">
        <title>Genome assembly of Pristionchus species.</title>
        <authorList>
            <person name="Yoshida K."/>
            <person name="Sommer R.J."/>
        </authorList>
    </citation>
    <scope>NUCLEOTIDE SEQUENCE</scope>
    <source>
        <strain evidence="1">RS0144</strain>
    </source>
</reference>
<dbReference type="GO" id="GO:0004820">
    <property type="term" value="F:glycine-tRNA ligase activity"/>
    <property type="evidence" value="ECO:0007669"/>
    <property type="project" value="TreeGrafter"/>
</dbReference>
<dbReference type="GO" id="GO:0070150">
    <property type="term" value="P:mitochondrial glycyl-tRNA aminoacylation"/>
    <property type="evidence" value="ECO:0007669"/>
    <property type="project" value="TreeGrafter"/>
</dbReference>
<dbReference type="Gene3D" id="3.40.50.800">
    <property type="entry name" value="Anticodon-binding domain"/>
    <property type="match status" value="1"/>
</dbReference>
<dbReference type="PANTHER" id="PTHR10745">
    <property type="entry name" value="GLYCYL-TRNA SYNTHETASE/DNA POLYMERASE SUBUNIT GAMMA-2"/>
    <property type="match status" value="1"/>
</dbReference>
<dbReference type="EMBL" id="BTSX01000003">
    <property type="protein sequence ID" value="GMS88477.1"/>
    <property type="molecule type" value="Genomic_DNA"/>
</dbReference>
<name>A0AAV5T0H6_9BILA</name>
<sequence>SVIEPSYGIDPIMYCVLEHGFSDDKLKFKSVISPIQCGIFPAYNNASINTVLEIVQKQLDEYNLSYKVDDSTGFPTWSVDISSSYQVHIDSRSDHIKPHLVRVTNAEYSGELKVNMSEVGSIIHSLVCGKLSWKTSCQRKSHLQSPG</sequence>
<evidence type="ECO:0000313" key="1">
    <source>
        <dbReference type="EMBL" id="GMS88477.1"/>
    </source>
</evidence>
<dbReference type="AlphaFoldDB" id="A0AAV5T0H6"/>
<dbReference type="SUPFAM" id="SSF52954">
    <property type="entry name" value="Class II aaRS ABD-related"/>
    <property type="match status" value="1"/>
</dbReference>
<protein>
    <recommendedName>
        <fullName evidence="3">Anticodon-binding domain-containing protein</fullName>
    </recommendedName>
</protein>